<dbReference type="InterPro" id="IPR000571">
    <property type="entry name" value="Znf_CCCH"/>
</dbReference>
<protein>
    <recommendedName>
        <fullName evidence="2">C3H1-type domain-containing protein</fullName>
    </recommendedName>
</protein>
<comment type="caution">
    <text evidence="3">The sequence shown here is derived from an EMBL/GenBank/DDBJ whole genome shotgun (WGS) entry which is preliminary data.</text>
</comment>
<dbReference type="EMBL" id="JAYDYQ010001087">
    <property type="protein sequence ID" value="KAK4490141.1"/>
    <property type="molecule type" value="Genomic_DNA"/>
</dbReference>
<keyword evidence="1" id="KW-0479">Metal-binding</keyword>
<keyword evidence="1" id="KW-0862">Zinc</keyword>
<evidence type="ECO:0000256" key="1">
    <source>
        <dbReference type="PROSITE-ProRule" id="PRU00723"/>
    </source>
</evidence>
<evidence type="ECO:0000313" key="3">
    <source>
        <dbReference type="EMBL" id="KAK4490141.1"/>
    </source>
</evidence>
<proteinExistence type="predicted"/>
<keyword evidence="1" id="KW-0863">Zinc-finger</keyword>
<accession>A0ABR0DLP6</accession>
<dbReference type="PANTHER" id="PTHR46156">
    <property type="entry name" value="CCCH ZINGC FINGER"/>
    <property type="match status" value="1"/>
</dbReference>
<organism evidence="3 4">
    <name type="scientific">Penstemon davidsonii</name>
    <dbReference type="NCBI Taxonomy" id="160366"/>
    <lineage>
        <taxon>Eukaryota</taxon>
        <taxon>Viridiplantae</taxon>
        <taxon>Streptophyta</taxon>
        <taxon>Embryophyta</taxon>
        <taxon>Tracheophyta</taxon>
        <taxon>Spermatophyta</taxon>
        <taxon>Magnoliopsida</taxon>
        <taxon>eudicotyledons</taxon>
        <taxon>Gunneridae</taxon>
        <taxon>Pentapetalae</taxon>
        <taxon>asterids</taxon>
        <taxon>lamiids</taxon>
        <taxon>Lamiales</taxon>
        <taxon>Plantaginaceae</taxon>
        <taxon>Cheloneae</taxon>
        <taxon>Penstemon</taxon>
    </lineage>
</organism>
<gene>
    <name evidence="3" type="ORF">RD792_000798</name>
</gene>
<reference evidence="3 4" key="1">
    <citation type="journal article" date="2023" name="bioRxiv">
        <title>Genome report: Whole genome sequence and annotation of Penstemon davidsonii.</title>
        <authorList>
            <person name="Ostevik K.L."/>
            <person name="Alabady M."/>
            <person name="Zhang M."/>
            <person name="Rausher M.D."/>
        </authorList>
    </citation>
    <scope>NUCLEOTIDE SEQUENCE [LARGE SCALE GENOMIC DNA]</scope>
    <source>
        <strain evidence="3">DNT005</strain>
        <tissue evidence="3">Whole leaf</tissue>
    </source>
</reference>
<dbReference type="PANTHER" id="PTHR46156:SF1">
    <property type="entry name" value="ZINC FINGER CCCH DOMAIN-CONTAINING PROTEIN 3"/>
    <property type="match status" value="1"/>
</dbReference>
<feature type="domain" description="C3H1-type" evidence="2">
    <location>
        <begin position="34"/>
        <end position="62"/>
    </location>
</feature>
<dbReference type="PROSITE" id="PS50103">
    <property type="entry name" value="ZF_C3H1"/>
    <property type="match status" value="1"/>
</dbReference>
<keyword evidence="4" id="KW-1185">Reference proteome</keyword>
<evidence type="ECO:0000259" key="2">
    <source>
        <dbReference type="PROSITE" id="PS50103"/>
    </source>
</evidence>
<evidence type="ECO:0000313" key="4">
    <source>
        <dbReference type="Proteomes" id="UP001291926"/>
    </source>
</evidence>
<name>A0ABR0DLP6_9LAMI</name>
<sequence length="138" mass="15594">MVETRWGWGGAAARWDFELKKKKKIWVLLQGARKKHTYVCPAFEATGICAEASTCKLHHPKKKTEKKHTSEQKIVRGRYFDGGLIGVPDCEMATSEKLSVKGKEDIVLQEGKYPDYISLDVSDDEVETEPIFPCSSVF</sequence>
<dbReference type="Proteomes" id="UP001291926">
    <property type="component" value="Unassembled WGS sequence"/>
</dbReference>
<feature type="zinc finger region" description="C3H1-type" evidence="1">
    <location>
        <begin position="34"/>
        <end position="62"/>
    </location>
</feature>